<accession>A0AC34FD41</accession>
<proteinExistence type="predicted"/>
<name>A0AC34FD41_9BILA</name>
<reference evidence="2" key="1">
    <citation type="submission" date="2022-11" db="UniProtKB">
        <authorList>
            <consortium name="WormBaseParasite"/>
        </authorList>
    </citation>
    <scope>IDENTIFICATION</scope>
</reference>
<evidence type="ECO:0000313" key="1">
    <source>
        <dbReference type="Proteomes" id="UP000887579"/>
    </source>
</evidence>
<evidence type="ECO:0000313" key="2">
    <source>
        <dbReference type="WBParaSite" id="ES5_v2.g15204.t1"/>
    </source>
</evidence>
<dbReference type="Proteomes" id="UP000887579">
    <property type="component" value="Unplaced"/>
</dbReference>
<protein>
    <submittedName>
        <fullName evidence="2">Uncharacterized protein</fullName>
    </submittedName>
</protein>
<sequence length="184" mass="20972">MFLMKEKEAAATLSLECFAIAIFFQGLGDFFNANGLLLMEKKNDIAKLFWGHDEKDKRKIWTLLFASLSLLLIVWKIYPQQNALAFLPVNDQTCAKTFKDLIYLDKKLQCNEKDSQPSPALNTSSTIAEQCASKFNQWEHELHKIREEVHSIGAPATSRGVDDTPRAFAAIEEQMKKLEFVIND</sequence>
<dbReference type="WBParaSite" id="ES5_v2.g15204.t1">
    <property type="protein sequence ID" value="ES5_v2.g15204.t1"/>
    <property type="gene ID" value="ES5_v2.g15204"/>
</dbReference>
<organism evidence="1 2">
    <name type="scientific">Panagrolaimus sp. ES5</name>
    <dbReference type="NCBI Taxonomy" id="591445"/>
    <lineage>
        <taxon>Eukaryota</taxon>
        <taxon>Metazoa</taxon>
        <taxon>Ecdysozoa</taxon>
        <taxon>Nematoda</taxon>
        <taxon>Chromadorea</taxon>
        <taxon>Rhabditida</taxon>
        <taxon>Tylenchina</taxon>
        <taxon>Panagrolaimomorpha</taxon>
        <taxon>Panagrolaimoidea</taxon>
        <taxon>Panagrolaimidae</taxon>
        <taxon>Panagrolaimus</taxon>
    </lineage>
</organism>